<dbReference type="InterPro" id="IPR001347">
    <property type="entry name" value="SIS_dom"/>
</dbReference>
<dbReference type="SMART" id="SM00116">
    <property type="entry name" value="CBS"/>
    <property type="match status" value="2"/>
</dbReference>
<comment type="similarity">
    <text evidence="1 4">Belongs to the SIS family. GutQ/KpsF subfamily.</text>
</comment>
<evidence type="ECO:0000259" key="8">
    <source>
        <dbReference type="PROSITE" id="PS51371"/>
    </source>
</evidence>
<feature type="domain" description="SIS" evidence="9">
    <location>
        <begin position="48"/>
        <end position="191"/>
    </location>
</feature>
<dbReference type="InterPro" id="IPR046342">
    <property type="entry name" value="CBS_dom_sf"/>
</dbReference>
<dbReference type="EMBL" id="JAFGIX010000023">
    <property type="protein sequence ID" value="MBN1572470.1"/>
    <property type="molecule type" value="Genomic_DNA"/>
</dbReference>
<feature type="site" description="Catalytically relevant" evidence="6">
    <location>
        <position position="159"/>
    </location>
</feature>
<dbReference type="Proteomes" id="UP000809273">
    <property type="component" value="Unassembled WGS sequence"/>
</dbReference>
<protein>
    <submittedName>
        <fullName evidence="10">KpsF/GutQ family sugar-phosphate isomerase</fullName>
    </submittedName>
</protein>
<dbReference type="PANTHER" id="PTHR42745:SF1">
    <property type="entry name" value="ARABINOSE 5-PHOSPHATE ISOMERASE KDSD"/>
    <property type="match status" value="1"/>
</dbReference>
<proteinExistence type="inferred from homology"/>
<comment type="caution">
    <text evidence="10">The sequence shown here is derived from an EMBL/GenBank/DDBJ whole genome shotgun (WGS) entry which is preliminary data.</text>
</comment>
<keyword evidence="5" id="KW-0479">Metal-binding</keyword>
<dbReference type="Gene3D" id="3.40.50.10490">
    <property type="entry name" value="Glucose-6-phosphate isomerase like protein, domain 1"/>
    <property type="match status" value="1"/>
</dbReference>
<dbReference type="PANTHER" id="PTHR42745">
    <property type="match status" value="1"/>
</dbReference>
<sequence length="337" mass="36706">MKGTRDTSDKVDANDRIDAIAEGKRVLKIERDAIGDLIDKIGNEFETAVRLIFDVKGRVIVTGMGKSGLVARKICATLSSTGTPAFYLHPAEGLHGDIGVVTPDDLVIALSHSGETAEVLKLFPYFRWAGVKIIGMTGEVKSTLGRESDVVLDVGVKKEACPWDIVPTSSTTAALALGDAVSVALLKMRNFDLKDFARRHPEGSIGRRIFLKVSDLMHKGEEIPVVNEDVILKDAIYEMTSKGLGMTTIIDKDGRLTGLITDGDLRRIFQKVADPLDKRVAELMVRDPKGVDEKKLAAEALRIMEDMAITSLVVRDDDGRPKGVIHIHDILRAGISL</sequence>
<dbReference type="FunFam" id="3.40.50.10490:FF:000011">
    <property type="entry name" value="Arabinose 5-phosphate isomerase"/>
    <property type="match status" value="1"/>
</dbReference>
<dbReference type="PROSITE" id="PS51464">
    <property type="entry name" value="SIS"/>
    <property type="match status" value="1"/>
</dbReference>
<feature type="site" description="Catalytically relevant" evidence="6">
    <location>
        <position position="118"/>
    </location>
</feature>
<feature type="domain" description="CBS" evidence="8">
    <location>
        <begin position="217"/>
        <end position="278"/>
    </location>
</feature>
<evidence type="ECO:0000256" key="6">
    <source>
        <dbReference type="PIRSR" id="PIRSR004692-3"/>
    </source>
</evidence>
<keyword evidence="10" id="KW-0413">Isomerase</keyword>
<keyword evidence="3 7" id="KW-0129">CBS domain</keyword>
<evidence type="ECO:0000256" key="2">
    <source>
        <dbReference type="ARBA" id="ARBA00022737"/>
    </source>
</evidence>
<dbReference type="Pfam" id="PF01380">
    <property type="entry name" value="SIS"/>
    <property type="match status" value="1"/>
</dbReference>
<keyword evidence="5" id="KW-0862">Zinc</keyword>
<dbReference type="SUPFAM" id="SSF53697">
    <property type="entry name" value="SIS domain"/>
    <property type="match status" value="1"/>
</dbReference>
<feature type="site" description="Catalytically relevant" evidence="6">
    <location>
        <position position="200"/>
    </location>
</feature>
<evidence type="ECO:0000256" key="7">
    <source>
        <dbReference type="PROSITE-ProRule" id="PRU00703"/>
    </source>
</evidence>
<name>A0A9D8KBQ5_9DELT</name>
<dbReference type="GO" id="GO:0097367">
    <property type="term" value="F:carbohydrate derivative binding"/>
    <property type="evidence" value="ECO:0007669"/>
    <property type="project" value="InterPro"/>
</dbReference>
<dbReference type="NCBIfam" id="TIGR00393">
    <property type="entry name" value="kpsF"/>
    <property type="match status" value="1"/>
</dbReference>
<dbReference type="CDD" id="cd05014">
    <property type="entry name" value="SIS_Kpsf"/>
    <property type="match status" value="1"/>
</dbReference>
<dbReference type="InterPro" id="IPR035474">
    <property type="entry name" value="SIS_Kpsf"/>
</dbReference>
<evidence type="ECO:0000256" key="4">
    <source>
        <dbReference type="PIRNR" id="PIRNR004692"/>
    </source>
</evidence>
<dbReference type="InterPro" id="IPR046348">
    <property type="entry name" value="SIS_dom_sf"/>
</dbReference>
<dbReference type="AlphaFoldDB" id="A0A9D8KBQ5"/>
<evidence type="ECO:0000259" key="9">
    <source>
        <dbReference type="PROSITE" id="PS51464"/>
    </source>
</evidence>
<dbReference type="Gene3D" id="3.10.580.10">
    <property type="entry name" value="CBS-domain"/>
    <property type="match status" value="1"/>
</dbReference>
<reference evidence="10" key="2">
    <citation type="submission" date="2021-01" db="EMBL/GenBank/DDBJ databases">
        <authorList>
            <person name="Hahn C.R."/>
            <person name="Youssef N.H."/>
            <person name="Elshahed M."/>
        </authorList>
    </citation>
    <scope>NUCLEOTIDE SEQUENCE</scope>
    <source>
        <strain evidence="10">Zod_Metabat.24</strain>
    </source>
</reference>
<dbReference type="GO" id="GO:0046872">
    <property type="term" value="F:metal ion binding"/>
    <property type="evidence" value="ECO:0007669"/>
    <property type="project" value="UniProtKB-KW"/>
</dbReference>
<feature type="site" description="Catalytically relevant" evidence="6">
    <location>
        <position position="66"/>
    </location>
</feature>
<evidence type="ECO:0000256" key="1">
    <source>
        <dbReference type="ARBA" id="ARBA00008165"/>
    </source>
</evidence>
<feature type="binding site" evidence="5">
    <location>
        <position position="89"/>
    </location>
    <ligand>
        <name>Zn(2+)</name>
        <dbReference type="ChEBI" id="CHEBI:29105"/>
    </ligand>
</feature>
<reference evidence="10" key="1">
    <citation type="journal article" date="2021" name="Environ. Microbiol.">
        <title>Genomic characterization of three novel Desulfobacterota classes expand the metabolic and phylogenetic diversity of the phylum.</title>
        <authorList>
            <person name="Murphy C.L."/>
            <person name="Biggerstaff J."/>
            <person name="Eichhorn A."/>
            <person name="Ewing E."/>
            <person name="Shahan R."/>
            <person name="Soriano D."/>
            <person name="Stewart S."/>
            <person name="VanMol K."/>
            <person name="Walker R."/>
            <person name="Walters P."/>
            <person name="Elshahed M.S."/>
            <person name="Youssef N.H."/>
        </authorList>
    </citation>
    <scope>NUCLEOTIDE SEQUENCE</scope>
    <source>
        <strain evidence="10">Zod_Metabat.24</strain>
    </source>
</reference>
<dbReference type="GO" id="GO:0005975">
    <property type="term" value="P:carbohydrate metabolic process"/>
    <property type="evidence" value="ECO:0007669"/>
    <property type="project" value="InterPro"/>
</dbReference>
<dbReference type="Pfam" id="PF00571">
    <property type="entry name" value="CBS"/>
    <property type="match status" value="2"/>
</dbReference>
<dbReference type="GO" id="GO:0019146">
    <property type="term" value="F:arabinose-5-phosphate isomerase activity"/>
    <property type="evidence" value="ECO:0007669"/>
    <property type="project" value="UniProtKB-ARBA"/>
</dbReference>
<dbReference type="GO" id="GO:1901135">
    <property type="term" value="P:carbohydrate derivative metabolic process"/>
    <property type="evidence" value="ECO:0007669"/>
    <property type="project" value="InterPro"/>
</dbReference>
<evidence type="ECO:0000256" key="3">
    <source>
        <dbReference type="ARBA" id="ARBA00023122"/>
    </source>
</evidence>
<dbReference type="InterPro" id="IPR050986">
    <property type="entry name" value="GutQ/KpsF_isomerases"/>
</dbReference>
<gene>
    <name evidence="10" type="ORF">JW984_04655</name>
</gene>
<dbReference type="PIRSF" id="PIRSF004692">
    <property type="entry name" value="KdsD_KpsF"/>
    <property type="match status" value="1"/>
</dbReference>
<organism evidence="10 11">
    <name type="scientific">Candidatus Zymogenus saltonus</name>
    <dbReference type="NCBI Taxonomy" id="2844893"/>
    <lineage>
        <taxon>Bacteria</taxon>
        <taxon>Deltaproteobacteria</taxon>
        <taxon>Candidatus Zymogenia</taxon>
        <taxon>Candidatus Zymogeniales</taxon>
        <taxon>Candidatus Zymogenaceae</taxon>
        <taxon>Candidatus Zymogenus</taxon>
    </lineage>
</organism>
<dbReference type="InterPro" id="IPR000644">
    <property type="entry name" value="CBS_dom"/>
</dbReference>
<dbReference type="PROSITE" id="PS51371">
    <property type="entry name" value="CBS"/>
    <property type="match status" value="2"/>
</dbReference>
<evidence type="ECO:0000313" key="10">
    <source>
        <dbReference type="EMBL" id="MBN1572470.1"/>
    </source>
</evidence>
<accession>A0A9D8KBQ5</accession>
<evidence type="ECO:0000313" key="11">
    <source>
        <dbReference type="Proteomes" id="UP000809273"/>
    </source>
</evidence>
<keyword evidence="2" id="KW-0677">Repeat</keyword>
<dbReference type="InterPro" id="IPR004800">
    <property type="entry name" value="KdsD/KpsF-type"/>
</dbReference>
<evidence type="ECO:0000256" key="5">
    <source>
        <dbReference type="PIRSR" id="PIRSR004692-2"/>
    </source>
</evidence>
<feature type="domain" description="CBS" evidence="8">
    <location>
        <begin position="284"/>
        <end position="337"/>
    </location>
</feature>
<dbReference type="CDD" id="cd04604">
    <property type="entry name" value="CBS_pair_SIS_assoc"/>
    <property type="match status" value="1"/>
</dbReference>